<reference evidence="4 5" key="1">
    <citation type="submission" date="2019-06" db="EMBL/GenBank/DDBJ databases">
        <title>Genome sequence of Rhodobacteraceae bacterium D4M1.</title>
        <authorList>
            <person name="Cao J."/>
        </authorList>
    </citation>
    <scope>NUCLEOTIDE SEQUENCE [LARGE SCALE GENOMIC DNA]</scope>
    <source>
        <strain evidence="4 5">D4M1</strain>
    </source>
</reference>
<dbReference type="KEGG" id="ppru:FDP22_15840"/>
<protein>
    <submittedName>
        <fullName evidence="4">SDR family oxidoreductase</fullName>
    </submittedName>
</protein>
<evidence type="ECO:0000256" key="2">
    <source>
        <dbReference type="ARBA" id="ARBA00023002"/>
    </source>
</evidence>
<name>A0A5B8FX49_9RHOB</name>
<dbReference type="Pfam" id="PF00106">
    <property type="entry name" value="adh_short"/>
    <property type="match status" value="1"/>
</dbReference>
<sequence>MTKTWFITGASSGLGKEMAAQLLARGDRVIGTSRNAASLKSISEQYPDRFDACLLDLTDPGGLGQAVDAAFDRLGRIDVIVSNAGYGLFGAAEELDAAEIDRQIATNLTGPIHLIRAALPHLRGQCGGCIVQVSSEGGQIAYPSFSLYHATKWGIEGFIESLAQEVAGFGITCVVAQPGPTGTNFGANLVVAEASEAYAETPAGAVRRAILDGSFVLKGDAARTAAAMIDAAESSSPPLRLTLGSTAYESIADALKMRLAALEAQREVALKADRTDL</sequence>
<dbReference type="Gene3D" id="3.40.50.720">
    <property type="entry name" value="NAD(P)-binding Rossmann-like Domain"/>
    <property type="match status" value="1"/>
</dbReference>
<dbReference type="SUPFAM" id="SSF51735">
    <property type="entry name" value="NAD(P)-binding Rossmann-fold domains"/>
    <property type="match status" value="1"/>
</dbReference>
<evidence type="ECO:0000256" key="1">
    <source>
        <dbReference type="ARBA" id="ARBA00006484"/>
    </source>
</evidence>
<keyword evidence="2" id="KW-0560">Oxidoreductase</keyword>
<dbReference type="EMBL" id="CP040818">
    <property type="protein sequence ID" value="QDL93125.1"/>
    <property type="molecule type" value="Genomic_DNA"/>
</dbReference>
<dbReference type="PANTHER" id="PTHR43976">
    <property type="entry name" value="SHORT CHAIN DEHYDROGENASE"/>
    <property type="match status" value="1"/>
</dbReference>
<dbReference type="NCBIfam" id="NF005065">
    <property type="entry name" value="PRK06482.1"/>
    <property type="match status" value="1"/>
</dbReference>
<dbReference type="RefSeq" id="WP_138575141.1">
    <property type="nucleotide sequence ID" value="NZ_CP040818.1"/>
</dbReference>
<dbReference type="InterPro" id="IPR036291">
    <property type="entry name" value="NAD(P)-bd_dom_sf"/>
</dbReference>
<dbReference type="AlphaFoldDB" id="A0A5B8FX49"/>
<organism evidence="4 5">
    <name type="scientific">Paroceanicella profunda</name>
    <dbReference type="NCBI Taxonomy" id="2579971"/>
    <lineage>
        <taxon>Bacteria</taxon>
        <taxon>Pseudomonadati</taxon>
        <taxon>Pseudomonadota</taxon>
        <taxon>Alphaproteobacteria</taxon>
        <taxon>Rhodobacterales</taxon>
        <taxon>Paracoccaceae</taxon>
        <taxon>Paroceanicella</taxon>
    </lineage>
</organism>
<dbReference type="PANTHER" id="PTHR43976:SF16">
    <property type="entry name" value="SHORT-CHAIN DEHYDROGENASE_REDUCTASE FAMILY PROTEIN"/>
    <property type="match status" value="1"/>
</dbReference>
<dbReference type="OrthoDB" id="9793825at2"/>
<evidence type="ECO:0000256" key="3">
    <source>
        <dbReference type="RuleBase" id="RU000363"/>
    </source>
</evidence>
<proteinExistence type="inferred from homology"/>
<keyword evidence="5" id="KW-1185">Reference proteome</keyword>
<gene>
    <name evidence="4" type="ORF">FDP22_15840</name>
</gene>
<dbReference type="InterPro" id="IPR051911">
    <property type="entry name" value="SDR_oxidoreductase"/>
</dbReference>
<evidence type="ECO:0000313" key="4">
    <source>
        <dbReference type="EMBL" id="QDL93125.1"/>
    </source>
</evidence>
<dbReference type="PRINTS" id="PR00081">
    <property type="entry name" value="GDHRDH"/>
</dbReference>
<evidence type="ECO:0000313" key="5">
    <source>
        <dbReference type="Proteomes" id="UP000305888"/>
    </source>
</evidence>
<dbReference type="InterPro" id="IPR002347">
    <property type="entry name" value="SDR_fam"/>
</dbReference>
<accession>A0A5B8FX49</accession>
<dbReference type="PRINTS" id="PR00080">
    <property type="entry name" value="SDRFAMILY"/>
</dbReference>
<dbReference type="GO" id="GO:0016491">
    <property type="term" value="F:oxidoreductase activity"/>
    <property type="evidence" value="ECO:0007669"/>
    <property type="project" value="UniProtKB-KW"/>
</dbReference>
<dbReference type="Proteomes" id="UP000305888">
    <property type="component" value="Chromosome"/>
</dbReference>
<comment type="similarity">
    <text evidence="1 3">Belongs to the short-chain dehydrogenases/reductases (SDR) family.</text>
</comment>
<dbReference type="CDD" id="cd05374">
    <property type="entry name" value="17beta-HSD-like_SDR_c"/>
    <property type="match status" value="1"/>
</dbReference>